<evidence type="ECO:0000313" key="4">
    <source>
        <dbReference type="Proteomes" id="UP000815677"/>
    </source>
</evidence>
<feature type="region of interest" description="Disordered" evidence="1">
    <location>
        <begin position="215"/>
        <end position="321"/>
    </location>
</feature>
<dbReference type="Proteomes" id="UP000815677">
    <property type="component" value="Unassembled WGS sequence"/>
</dbReference>
<name>A0ABQ0LTS5_MYCCL</name>
<feature type="compositionally biased region" description="Polar residues" evidence="1">
    <location>
        <begin position="280"/>
        <end position="295"/>
    </location>
</feature>
<reference evidence="3" key="1">
    <citation type="submission" date="2014-09" db="EMBL/GenBank/DDBJ databases">
        <title>Genome sequence of the luminous mushroom Mycena chlorophos for searching fungal bioluminescence genes.</title>
        <authorList>
            <person name="Tanaka Y."/>
            <person name="Kasuga D."/>
            <person name="Oba Y."/>
            <person name="Hase S."/>
            <person name="Sato K."/>
            <person name="Oba Y."/>
            <person name="Sakakibara Y."/>
        </authorList>
    </citation>
    <scope>NUCLEOTIDE SEQUENCE</scope>
</reference>
<gene>
    <name evidence="3" type="ORF">MCHLO_10286</name>
</gene>
<accession>A0ABQ0LTS5</accession>
<protein>
    <recommendedName>
        <fullName evidence="2">DUF7918 domain-containing protein</fullName>
    </recommendedName>
</protein>
<evidence type="ECO:0000259" key="2">
    <source>
        <dbReference type="Pfam" id="PF25534"/>
    </source>
</evidence>
<proteinExistence type="predicted"/>
<organism evidence="3 4">
    <name type="scientific">Mycena chlorophos</name>
    <name type="common">Agaric fungus</name>
    <name type="synonym">Agaricus chlorophos</name>
    <dbReference type="NCBI Taxonomy" id="658473"/>
    <lineage>
        <taxon>Eukaryota</taxon>
        <taxon>Fungi</taxon>
        <taxon>Dikarya</taxon>
        <taxon>Basidiomycota</taxon>
        <taxon>Agaricomycotina</taxon>
        <taxon>Agaricomycetes</taxon>
        <taxon>Agaricomycetidae</taxon>
        <taxon>Agaricales</taxon>
        <taxon>Marasmiineae</taxon>
        <taxon>Mycenaceae</taxon>
        <taxon>Mycena</taxon>
    </lineage>
</organism>
<dbReference type="EMBL" id="DF848219">
    <property type="protein sequence ID" value="GAT53321.1"/>
    <property type="molecule type" value="Genomic_DNA"/>
</dbReference>
<feature type="compositionally biased region" description="Acidic residues" evidence="1">
    <location>
        <begin position="309"/>
        <end position="321"/>
    </location>
</feature>
<keyword evidence="4" id="KW-1185">Reference proteome</keyword>
<dbReference type="Pfam" id="PF25534">
    <property type="entry name" value="DUF7918"/>
    <property type="match status" value="1"/>
</dbReference>
<feature type="compositionally biased region" description="Low complexity" evidence="1">
    <location>
        <begin position="215"/>
        <end position="231"/>
    </location>
</feature>
<evidence type="ECO:0000313" key="3">
    <source>
        <dbReference type="EMBL" id="GAT53321.1"/>
    </source>
</evidence>
<evidence type="ECO:0000256" key="1">
    <source>
        <dbReference type="SAM" id="MobiDB-lite"/>
    </source>
</evidence>
<feature type="compositionally biased region" description="Basic and acidic residues" evidence="1">
    <location>
        <begin position="299"/>
        <end position="308"/>
    </location>
</feature>
<dbReference type="InterPro" id="IPR057678">
    <property type="entry name" value="DUF7918"/>
</dbReference>
<feature type="domain" description="DUF7918" evidence="2">
    <location>
        <begin position="9"/>
        <end position="207"/>
    </location>
</feature>
<sequence length="321" mass="35304">MLTHKGFSAWITVGDIPLNEYLVAEDPAAARVSCWIPSEPGTNFKVHWKDHGGTVETAAFIVLDGLTVPGRFLKGQGETSREGVRTGANTERPFTFQEVFADEPSSNAANKEVGMIVLKIKRVQCVAGRPANPVQAIEGKPGRRRVGDVCAGFGEERPTYEQFPHTWVVRPLAEDDPTGKVSKPSTYVSFVFRYRTRDWLQSQSIMPEFEPAVASYASPSTGSSHSASTPASEPPPSVLMTPRESPDPTPPKKKVRGVEKPGLPGKAMSPMGRARKSPNMRRTVSYQSSPASRQASMEHVFHFDLPTKDEDDDDKDPDWRP</sequence>